<comment type="caution">
    <text evidence="1">The sequence shown here is derived from an EMBL/GenBank/DDBJ whole genome shotgun (WGS) entry which is preliminary data.</text>
</comment>
<sequence length="39" mass="4506">VTQWEIVASVEKISEAYLVPVLENMLVQFPFIIRGFHSD</sequence>
<dbReference type="EMBL" id="BARV01045993">
    <property type="protein sequence ID" value="GAI62161.1"/>
    <property type="molecule type" value="Genomic_DNA"/>
</dbReference>
<accession>X1R527</accession>
<feature type="non-terminal residue" evidence="1">
    <location>
        <position position="1"/>
    </location>
</feature>
<evidence type="ECO:0000313" key="1">
    <source>
        <dbReference type="EMBL" id="GAI62161.1"/>
    </source>
</evidence>
<reference evidence="1" key="1">
    <citation type="journal article" date="2014" name="Front. Microbiol.">
        <title>High frequency of phylogenetically diverse reductive dehalogenase-homologous genes in deep subseafloor sedimentary metagenomes.</title>
        <authorList>
            <person name="Kawai M."/>
            <person name="Futagami T."/>
            <person name="Toyoda A."/>
            <person name="Takaki Y."/>
            <person name="Nishi S."/>
            <person name="Hori S."/>
            <person name="Arai W."/>
            <person name="Tsubouchi T."/>
            <person name="Morono Y."/>
            <person name="Uchiyama I."/>
            <person name="Ito T."/>
            <person name="Fujiyama A."/>
            <person name="Inagaki F."/>
            <person name="Takami H."/>
        </authorList>
    </citation>
    <scope>NUCLEOTIDE SEQUENCE</scope>
    <source>
        <strain evidence="1">Expedition CK06-06</strain>
    </source>
</reference>
<organism evidence="1">
    <name type="scientific">marine sediment metagenome</name>
    <dbReference type="NCBI Taxonomy" id="412755"/>
    <lineage>
        <taxon>unclassified sequences</taxon>
        <taxon>metagenomes</taxon>
        <taxon>ecological metagenomes</taxon>
    </lineage>
</organism>
<feature type="non-terminal residue" evidence="1">
    <location>
        <position position="39"/>
    </location>
</feature>
<proteinExistence type="predicted"/>
<name>X1R527_9ZZZZ</name>
<protein>
    <submittedName>
        <fullName evidence="1">Uncharacterized protein</fullName>
    </submittedName>
</protein>
<gene>
    <name evidence="1" type="ORF">S06H3_66962</name>
</gene>
<dbReference type="AlphaFoldDB" id="X1R527"/>